<keyword evidence="2" id="KW-0560">Oxidoreductase</keyword>
<dbReference type="SUPFAM" id="SSF51735">
    <property type="entry name" value="NAD(P)-binding Rossmann-fold domains"/>
    <property type="match status" value="1"/>
</dbReference>
<dbReference type="Proteomes" id="UP000829364">
    <property type="component" value="Chromosome 2"/>
</dbReference>
<dbReference type="AlphaFoldDB" id="A0A9Q8QBS2"/>
<dbReference type="CDD" id="cd08249">
    <property type="entry name" value="enoyl_reductase_like"/>
    <property type="match status" value="1"/>
</dbReference>
<evidence type="ECO:0000256" key="1">
    <source>
        <dbReference type="ARBA" id="ARBA00008072"/>
    </source>
</evidence>
<name>A0A9Q8QBS2_9HYPO</name>
<dbReference type="Pfam" id="PF00107">
    <property type="entry name" value="ADH_zinc_N"/>
    <property type="match status" value="1"/>
</dbReference>
<reference evidence="4" key="1">
    <citation type="submission" date="2021-11" db="EMBL/GenBank/DDBJ databases">
        <title>Purpureocillium_takamizusanense_genome.</title>
        <authorList>
            <person name="Nguyen N.-H."/>
        </authorList>
    </citation>
    <scope>NUCLEOTIDE SEQUENCE</scope>
    <source>
        <strain evidence="4">PT3</strain>
    </source>
</reference>
<evidence type="ECO:0000313" key="4">
    <source>
        <dbReference type="EMBL" id="UNI17153.1"/>
    </source>
</evidence>
<dbReference type="PANTHER" id="PTHR45348:SF2">
    <property type="entry name" value="ZINC-TYPE ALCOHOL DEHYDROGENASE-LIKE PROTEIN C2E1P3.01"/>
    <property type="match status" value="1"/>
</dbReference>
<gene>
    <name evidence="4" type="ORF">JDV02_003529</name>
</gene>
<dbReference type="InterPro" id="IPR036291">
    <property type="entry name" value="NAD(P)-bd_dom_sf"/>
</dbReference>
<dbReference type="SMART" id="SM00829">
    <property type="entry name" value="PKS_ER"/>
    <property type="match status" value="1"/>
</dbReference>
<dbReference type="InterPro" id="IPR020843">
    <property type="entry name" value="ER"/>
</dbReference>
<feature type="domain" description="Enoyl reductase (ER)" evidence="3">
    <location>
        <begin position="13"/>
        <end position="342"/>
    </location>
</feature>
<evidence type="ECO:0000259" key="3">
    <source>
        <dbReference type="SMART" id="SM00829"/>
    </source>
</evidence>
<protein>
    <recommendedName>
        <fullName evidence="3">Enoyl reductase (ER) domain-containing protein</fullName>
    </recommendedName>
</protein>
<dbReference type="GeneID" id="72065486"/>
<keyword evidence="5" id="KW-1185">Reference proteome</keyword>
<dbReference type="InterPro" id="IPR011032">
    <property type="entry name" value="GroES-like_sf"/>
</dbReference>
<organism evidence="4 5">
    <name type="scientific">Purpureocillium takamizusanense</name>
    <dbReference type="NCBI Taxonomy" id="2060973"/>
    <lineage>
        <taxon>Eukaryota</taxon>
        <taxon>Fungi</taxon>
        <taxon>Dikarya</taxon>
        <taxon>Ascomycota</taxon>
        <taxon>Pezizomycotina</taxon>
        <taxon>Sordariomycetes</taxon>
        <taxon>Hypocreomycetidae</taxon>
        <taxon>Hypocreales</taxon>
        <taxon>Ophiocordycipitaceae</taxon>
        <taxon>Purpureocillium</taxon>
    </lineage>
</organism>
<dbReference type="GO" id="GO:0016651">
    <property type="term" value="F:oxidoreductase activity, acting on NAD(P)H"/>
    <property type="evidence" value="ECO:0007669"/>
    <property type="project" value="InterPro"/>
</dbReference>
<dbReference type="RefSeq" id="XP_047840634.1">
    <property type="nucleotide sequence ID" value="XM_047984660.1"/>
</dbReference>
<dbReference type="Gene3D" id="3.40.50.720">
    <property type="entry name" value="NAD(P)-binding Rossmann-like Domain"/>
    <property type="match status" value="1"/>
</dbReference>
<dbReference type="PANTHER" id="PTHR45348">
    <property type="entry name" value="HYPOTHETICAL OXIDOREDUCTASE (EUROFUNG)"/>
    <property type="match status" value="1"/>
</dbReference>
<accession>A0A9Q8QBS2</accession>
<dbReference type="SUPFAM" id="SSF50129">
    <property type="entry name" value="GroES-like"/>
    <property type="match status" value="1"/>
</dbReference>
<dbReference type="OrthoDB" id="48317at2759"/>
<dbReference type="InterPro" id="IPR013149">
    <property type="entry name" value="ADH-like_C"/>
</dbReference>
<evidence type="ECO:0000313" key="5">
    <source>
        <dbReference type="Proteomes" id="UP000829364"/>
    </source>
</evidence>
<comment type="similarity">
    <text evidence="1">Belongs to the zinc-containing alcohol dehydrogenase family.</text>
</comment>
<dbReference type="InterPro" id="IPR047122">
    <property type="entry name" value="Trans-enoyl_RdTase-like"/>
</dbReference>
<dbReference type="Pfam" id="PF08240">
    <property type="entry name" value="ADH_N"/>
    <property type="match status" value="1"/>
</dbReference>
<proteinExistence type="inferred from homology"/>
<sequence length="350" mass="37240">MAVQSAVVIERQGAAQLVHDRPVPKLRDDYILVKTAAVAVNPTDWKHIQSLVQVPGPLVGCDYAGTVVEVGSKVTKAFKKGDRICGFAHGSNAVQHEDGTFAEYIVVKGDLQIKVPENLSFEEAATLGVGITTVGQGLYQELKLAPPASPTTTGQQILIYGGSTATGSLGIQYAKLSGYTVLTTCSARNFEFVKSLGADAVFDYNDEHCAADIRKFSQSRLALAWDTVSLASSAAICANALTTAPGSKYAALLPVDLGRGDVEVSVTLAYTALGESFTFGAREIPASTPDFQFAKTFWESSRNLLQEGKIKVHRPRVGKGLSGVLEGLELLKSNKVSGEKLVYVLDIGKD</sequence>
<evidence type="ECO:0000256" key="2">
    <source>
        <dbReference type="ARBA" id="ARBA00023002"/>
    </source>
</evidence>
<dbReference type="KEGG" id="ptkz:JDV02_003529"/>
<dbReference type="EMBL" id="CP086355">
    <property type="protein sequence ID" value="UNI17153.1"/>
    <property type="molecule type" value="Genomic_DNA"/>
</dbReference>
<dbReference type="InterPro" id="IPR013154">
    <property type="entry name" value="ADH-like_N"/>
</dbReference>
<dbReference type="Gene3D" id="3.90.180.10">
    <property type="entry name" value="Medium-chain alcohol dehydrogenases, catalytic domain"/>
    <property type="match status" value="1"/>
</dbReference>